<keyword evidence="3" id="KW-0547">Nucleotide-binding</keyword>
<evidence type="ECO:0000313" key="10">
    <source>
        <dbReference type="Proteomes" id="UP000265962"/>
    </source>
</evidence>
<dbReference type="NCBIfam" id="TIGR03168">
    <property type="entry name" value="1-PFK"/>
    <property type="match status" value="1"/>
</dbReference>
<keyword evidence="2 6" id="KW-0808">Transferase</keyword>
<dbReference type="GO" id="GO:0008443">
    <property type="term" value="F:phosphofructokinase activity"/>
    <property type="evidence" value="ECO:0007669"/>
    <property type="project" value="TreeGrafter"/>
</dbReference>
<protein>
    <submittedName>
        <fullName evidence="9">1-PFK: hexose kinase, 1-phosphofructokinase family</fullName>
        <ecNumber evidence="9">2.7.1.-</ecNumber>
    </submittedName>
</protein>
<dbReference type="GO" id="GO:0005829">
    <property type="term" value="C:cytosol"/>
    <property type="evidence" value="ECO:0007669"/>
    <property type="project" value="TreeGrafter"/>
</dbReference>
<dbReference type="Proteomes" id="UP000265962">
    <property type="component" value="Unassembled WGS sequence"/>
</dbReference>
<dbReference type="CDD" id="cd01164">
    <property type="entry name" value="FruK_PfkB_like"/>
    <property type="match status" value="1"/>
</dbReference>
<feature type="domain" description="Carbohydrate kinase PfkB" evidence="8">
    <location>
        <begin position="23"/>
        <end position="305"/>
    </location>
</feature>
<dbReference type="PANTHER" id="PTHR46566:SF5">
    <property type="entry name" value="1-PHOSPHOFRUCTOKINASE"/>
    <property type="match status" value="1"/>
</dbReference>
<dbReference type="InterPro" id="IPR029056">
    <property type="entry name" value="Ribokinase-like"/>
</dbReference>
<dbReference type="Pfam" id="PF00294">
    <property type="entry name" value="PfkB"/>
    <property type="match status" value="1"/>
</dbReference>
<dbReference type="InterPro" id="IPR011611">
    <property type="entry name" value="PfkB_dom"/>
</dbReference>
<evidence type="ECO:0000256" key="5">
    <source>
        <dbReference type="ARBA" id="ARBA00022840"/>
    </source>
</evidence>
<dbReference type="EMBL" id="OMOH01000004">
    <property type="protein sequence ID" value="SPF68245.1"/>
    <property type="molecule type" value="Genomic_DNA"/>
</dbReference>
<name>A0A375I4G7_9ACTN</name>
<dbReference type="Gene3D" id="3.40.1190.20">
    <property type="match status" value="1"/>
</dbReference>
<dbReference type="OrthoDB" id="9801219at2"/>
<evidence type="ECO:0000256" key="3">
    <source>
        <dbReference type="ARBA" id="ARBA00022741"/>
    </source>
</evidence>
<dbReference type="RefSeq" id="WP_119715422.1">
    <property type="nucleotide sequence ID" value="NZ_OMOH01000004.1"/>
</dbReference>
<dbReference type="InterPro" id="IPR002173">
    <property type="entry name" value="Carboh/pur_kinase_PfkB_CS"/>
</dbReference>
<dbReference type="PANTHER" id="PTHR46566">
    <property type="entry name" value="1-PHOSPHOFRUCTOKINASE-RELATED"/>
    <property type="match status" value="1"/>
</dbReference>
<organism evidence="9 10">
    <name type="scientific">Propionibacterium ruminifibrarum</name>
    <dbReference type="NCBI Taxonomy" id="1962131"/>
    <lineage>
        <taxon>Bacteria</taxon>
        <taxon>Bacillati</taxon>
        <taxon>Actinomycetota</taxon>
        <taxon>Actinomycetes</taxon>
        <taxon>Propionibacteriales</taxon>
        <taxon>Propionibacteriaceae</taxon>
        <taxon>Propionibacterium</taxon>
    </lineage>
</organism>
<evidence type="ECO:0000256" key="2">
    <source>
        <dbReference type="ARBA" id="ARBA00022679"/>
    </source>
</evidence>
<evidence type="ECO:0000313" key="9">
    <source>
        <dbReference type="EMBL" id="SPF68245.1"/>
    </source>
</evidence>
<gene>
    <name evidence="9" type="ORF">PROPJV5_1188</name>
</gene>
<proteinExistence type="inferred from homology"/>
<dbReference type="PIRSF" id="PIRSF000535">
    <property type="entry name" value="1PFK/6PFK/LacC"/>
    <property type="match status" value="1"/>
</dbReference>
<evidence type="ECO:0000256" key="6">
    <source>
        <dbReference type="PIRNR" id="PIRNR000535"/>
    </source>
</evidence>
<dbReference type="AlphaFoldDB" id="A0A375I4G7"/>
<reference evidence="10" key="1">
    <citation type="submission" date="2018-02" db="EMBL/GenBank/DDBJ databases">
        <authorList>
            <person name="Hornung B."/>
        </authorList>
    </citation>
    <scope>NUCLEOTIDE SEQUENCE [LARGE SCALE GENOMIC DNA]</scope>
</reference>
<dbReference type="SUPFAM" id="SSF53613">
    <property type="entry name" value="Ribokinase-like"/>
    <property type="match status" value="1"/>
</dbReference>
<comment type="similarity">
    <text evidence="1">Belongs to the carbohydrate kinase PfkB family.</text>
</comment>
<feature type="region of interest" description="Disordered" evidence="7">
    <location>
        <begin position="314"/>
        <end position="336"/>
    </location>
</feature>
<keyword evidence="5" id="KW-0067">ATP-binding</keyword>
<sequence length="336" mass="34039">MIVTVTPNPSLDRSAALSAPIVRGQVHRLTDITTVAAGKGVNISRALHNAAVPTLAVVPAPEHDPLLEGMVAAGIDHRGVPVTHAVRTNLTVTEPDGTTTKFNEPGAELSEAERARLEDAVLAAADGADWVVMTGSLPPGLPADWYAQMVPRIRARGARVCVDTSDAPLLALAEALPQAAPDLIKPNSTELAQICGGDGEAMEEAAARGDFDAVLDGARGLVARGIERVMVTLGGAGALLVTASGAWHAVSAPIEVRSTVGAGDSSLAGLLIGLTGDADEDAALAGAVAWGTAAAGLPGSTIPDPDLAAQVQTSVTAVQTPTEGARPQQRAEHIPS</sequence>
<accession>A0A375I4G7</accession>
<dbReference type="GO" id="GO:0005524">
    <property type="term" value="F:ATP binding"/>
    <property type="evidence" value="ECO:0007669"/>
    <property type="project" value="UniProtKB-KW"/>
</dbReference>
<evidence type="ECO:0000256" key="7">
    <source>
        <dbReference type="SAM" id="MobiDB-lite"/>
    </source>
</evidence>
<dbReference type="PROSITE" id="PS00584">
    <property type="entry name" value="PFKB_KINASES_2"/>
    <property type="match status" value="1"/>
</dbReference>
<keyword evidence="10" id="KW-1185">Reference proteome</keyword>
<evidence type="ECO:0000259" key="8">
    <source>
        <dbReference type="Pfam" id="PF00294"/>
    </source>
</evidence>
<keyword evidence="4 9" id="KW-0418">Kinase</keyword>
<dbReference type="EC" id="2.7.1.-" evidence="9"/>
<evidence type="ECO:0000256" key="4">
    <source>
        <dbReference type="ARBA" id="ARBA00022777"/>
    </source>
</evidence>
<dbReference type="InterPro" id="IPR017583">
    <property type="entry name" value="Tagatose/fructose_Pkinase"/>
</dbReference>
<evidence type="ECO:0000256" key="1">
    <source>
        <dbReference type="ARBA" id="ARBA00010688"/>
    </source>
</evidence>